<protein>
    <recommendedName>
        <fullName evidence="1">PhnB-like domain-containing protein</fullName>
    </recommendedName>
</protein>
<dbReference type="PIRSF" id="PIRSF021700">
    <property type="entry name" value="3_dmu_93_MTrfase"/>
    <property type="match status" value="1"/>
</dbReference>
<reference evidence="2" key="1">
    <citation type="journal article" date="2020" name="BMC Genomics">
        <title>Correction to: Identification and distribution of gene clusters required for synthesis of sphingolipid metabolism inhibitors in diverse species of the filamentous fungus Fusarium.</title>
        <authorList>
            <person name="Kim H.S."/>
            <person name="Lohmar J.M."/>
            <person name="Busman M."/>
            <person name="Brown D.W."/>
            <person name="Naumann T.A."/>
            <person name="Divon H.H."/>
            <person name="Lysoe E."/>
            <person name="Uhlig S."/>
            <person name="Proctor R.H."/>
        </authorList>
    </citation>
    <scope>NUCLEOTIDE SEQUENCE</scope>
    <source>
        <strain evidence="2">NRRL 20472</strain>
    </source>
</reference>
<dbReference type="InterPro" id="IPR029068">
    <property type="entry name" value="Glyas_Bleomycin-R_OHBP_Dase"/>
</dbReference>
<dbReference type="Proteomes" id="UP000622797">
    <property type="component" value="Unassembled WGS sequence"/>
</dbReference>
<dbReference type="PANTHER" id="PTHR33990:SF2">
    <property type="entry name" value="PHNB-LIKE DOMAIN-CONTAINING PROTEIN"/>
    <property type="match status" value="1"/>
</dbReference>
<dbReference type="AlphaFoldDB" id="A0A8H4U870"/>
<evidence type="ECO:0000313" key="3">
    <source>
        <dbReference type="Proteomes" id="UP000622797"/>
    </source>
</evidence>
<sequence length="166" mass="18546">MSLGKITTCLWFDNQAEEAANHYTSIFAPNSKINSIQRYTPAGQEHHGQEPGKVMVVEFEIRGHSFVALNGGPAKWKFSEAISLMVECKDQDEVDHFWEKLGEDADTSRQQCGWLADKFGATWQVVPTALKNMLGSEDKAAAGRTTKAMMQMKKFDIAELEKAFKG</sequence>
<dbReference type="InterPro" id="IPR009725">
    <property type="entry name" value="3_dmu_93_MTrfase"/>
</dbReference>
<dbReference type="CDD" id="cd06588">
    <property type="entry name" value="PhnB_like"/>
    <property type="match status" value="1"/>
</dbReference>
<accession>A0A8H4U870</accession>
<dbReference type="Gene3D" id="3.10.180.10">
    <property type="entry name" value="2,3-Dihydroxybiphenyl 1,2-Dioxygenase, domain 1"/>
    <property type="match status" value="1"/>
</dbReference>
<gene>
    <name evidence="2" type="ORF">FSARC_1799</name>
</gene>
<comment type="caution">
    <text evidence="2">The sequence shown here is derived from an EMBL/GenBank/DDBJ whole genome shotgun (WGS) entry which is preliminary data.</text>
</comment>
<dbReference type="Pfam" id="PF06983">
    <property type="entry name" value="3-dmu-9_3-mt"/>
    <property type="match status" value="1"/>
</dbReference>
<dbReference type="InterPro" id="IPR028973">
    <property type="entry name" value="PhnB-like"/>
</dbReference>
<feature type="domain" description="PhnB-like" evidence="1">
    <location>
        <begin position="5"/>
        <end position="126"/>
    </location>
</feature>
<evidence type="ECO:0000313" key="2">
    <source>
        <dbReference type="EMBL" id="KAF4971367.1"/>
    </source>
</evidence>
<evidence type="ECO:0000259" key="1">
    <source>
        <dbReference type="Pfam" id="PF06983"/>
    </source>
</evidence>
<organism evidence="2 3">
    <name type="scientific">Fusarium sarcochroum</name>
    <dbReference type="NCBI Taxonomy" id="1208366"/>
    <lineage>
        <taxon>Eukaryota</taxon>
        <taxon>Fungi</taxon>
        <taxon>Dikarya</taxon>
        <taxon>Ascomycota</taxon>
        <taxon>Pezizomycotina</taxon>
        <taxon>Sordariomycetes</taxon>
        <taxon>Hypocreomycetidae</taxon>
        <taxon>Hypocreales</taxon>
        <taxon>Nectriaceae</taxon>
        <taxon>Fusarium</taxon>
        <taxon>Fusarium lateritium species complex</taxon>
    </lineage>
</organism>
<proteinExistence type="predicted"/>
<dbReference type="EMBL" id="JABEXW010000096">
    <property type="protein sequence ID" value="KAF4971367.1"/>
    <property type="molecule type" value="Genomic_DNA"/>
</dbReference>
<reference evidence="2" key="2">
    <citation type="submission" date="2020-05" db="EMBL/GenBank/DDBJ databases">
        <authorList>
            <person name="Kim H.-S."/>
            <person name="Proctor R.H."/>
            <person name="Brown D.W."/>
        </authorList>
    </citation>
    <scope>NUCLEOTIDE SEQUENCE</scope>
    <source>
        <strain evidence="2">NRRL 20472</strain>
    </source>
</reference>
<keyword evidence="3" id="KW-1185">Reference proteome</keyword>
<dbReference type="SUPFAM" id="SSF54593">
    <property type="entry name" value="Glyoxalase/Bleomycin resistance protein/Dihydroxybiphenyl dioxygenase"/>
    <property type="match status" value="1"/>
</dbReference>
<dbReference type="PANTHER" id="PTHR33990">
    <property type="entry name" value="PROTEIN YJDN-RELATED"/>
    <property type="match status" value="1"/>
</dbReference>
<dbReference type="OrthoDB" id="10255422at2759"/>
<name>A0A8H4U870_9HYPO</name>